<proteinExistence type="predicted"/>
<evidence type="ECO:0000256" key="1">
    <source>
        <dbReference type="SAM" id="SignalP"/>
    </source>
</evidence>
<dbReference type="EMBL" id="JBHTCA010000002">
    <property type="protein sequence ID" value="MFC7408050.1"/>
    <property type="molecule type" value="Genomic_DNA"/>
</dbReference>
<sequence length="216" mass="22996">MSLKFPFRSVLTATLLGAALSACAPLLVGGAVGTGVLVATDRRTSGAQLEDQGIELRAANRLRDQIGTRARISVTSYNRRVLLTGEVANARDKALAEEIVSQVDNVQGLVNELSITASPTLTQQANDTLTTGKVKAGLVDAKDLSASAFKVITERGSVYLMGRVTQREADKATEVARNITGVSRVVRVLEIISDDELRRIQAGTATQAPVENRPLQ</sequence>
<accession>A0ABW2QF09</accession>
<feature type="chain" id="PRO_5046361052" evidence="1">
    <location>
        <begin position="25"/>
        <end position="216"/>
    </location>
</feature>
<comment type="caution">
    <text evidence="3">The sequence shown here is derived from an EMBL/GenBank/DDBJ whole genome shotgun (WGS) entry which is preliminary data.</text>
</comment>
<dbReference type="InterPro" id="IPR014004">
    <property type="entry name" value="Transpt-assoc_nodulatn_dom_bac"/>
</dbReference>
<dbReference type="Proteomes" id="UP001596501">
    <property type="component" value="Unassembled WGS sequence"/>
</dbReference>
<reference evidence="4" key="1">
    <citation type="journal article" date="2019" name="Int. J. Syst. Evol. Microbiol.">
        <title>The Global Catalogue of Microorganisms (GCM) 10K type strain sequencing project: providing services to taxonomists for standard genome sequencing and annotation.</title>
        <authorList>
            <consortium name="The Broad Institute Genomics Platform"/>
            <consortium name="The Broad Institute Genome Sequencing Center for Infectious Disease"/>
            <person name="Wu L."/>
            <person name="Ma J."/>
        </authorList>
    </citation>
    <scope>NUCLEOTIDE SEQUENCE [LARGE SCALE GENOMIC DNA]</scope>
    <source>
        <strain evidence="4">CGMCC 1.12371</strain>
    </source>
</reference>
<evidence type="ECO:0000313" key="4">
    <source>
        <dbReference type="Proteomes" id="UP001596501"/>
    </source>
</evidence>
<organism evidence="3 4">
    <name type="scientific">Hydrogenophaga atypica</name>
    <dbReference type="NCBI Taxonomy" id="249409"/>
    <lineage>
        <taxon>Bacteria</taxon>
        <taxon>Pseudomonadati</taxon>
        <taxon>Pseudomonadota</taxon>
        <taxon>Betaproteobacteria</taxon>
        <taxon>Burkholderiales</taxon>
        <taxon>Comamonadaceae</taxon>
        <taxon>Hydrogenophaga</taxon>
    </lineage>
</organism>
<evidence type="ECO:0000259" key="2">
    <source>
        <dbReference type="PROSITE" id="PS50914"/>
    </source>
</evidence>
<dbReference type="InterPro" id="IPR007055">
    <property type="entry name" value="BON_dom"/>
</dbReference>
<dbReference type="Pfam" id="PF04972">
    <property type="entry name" value="BON"/>
    <property type="match status" value="2"/>
</dbReference>
<gene>
    <name evidence="3" type="ORF">ACFQPB_04195</name>
</gene>
<name>A0ABW2QF09_9BURK</name>
<dbReference type="PROSITE" id="PS50914">
    <property type="entry name" value="BON"/>
    <property type="match status" value="2"/>
</dbReference>
<dbReference type="SMART" id="SM00749">
    <property type="entry name" value="BON"/>
    <property type="match status" value="2"/>
</dbReference>
<keyword evidence="1" id="KW-0732">Signal</keyword>
<keyword evidence="4" id="KW-1185">Reference proteome</keyword>
<dbReference type="InterPro" id="IPR051686">
    <property type="entry name" value="Lipoprotein_DolP"/>
</dbReference>
<protein>
    <submittedName>
        <fullName evidence="3">BON domain-containing protein</fullName>
    </submittedName>
</protein>
<dbReference type="PANTHER" id="PTHR34606:SF15">
    <property type="entry name" value="BON DOMAIN-CONTAINING PROTEIN"/>
    <property type="match status" value="1"/>
</dbReference>
<evidence type="ECO:0000313" key="3">
    <source>
        <dbReference type="EMBL" id="MFC7408050.1"/>
    </source>
</evidence>
<dbReference type="RefSeq" id="WP_382219997.1">
    <property type="nucleotide sequence ID" value="NZ_JBHTCA010000002.1"/>
</dbReference>
<feature type="domain" description="BON" evidence="2">
    <location>
        <begin position="126"/>
        <end position="193"/>
    </location>
</feature>
<dbReference type="Gene3D" id="3.30.1340.30">
    <property type="match status" value="1"/>
</dbReference>
<dbReference type="PROSITE" id="PS51257">
    <property type="entry name" value="PROKAR_LIPOPROTEIN"/>
    <property type="match status" value="1"/>
</dbReference>
<feature type="signal peptide" evidence="1">
    <location>
        <begin position="1"/>
        <end position="24"/>
    </location>
</feature>
<dbReference type="PANTHER" id="PTHR34606">
    <property type="entry name" value="BON DOMAIN-CONTAINING PROTEIN"/>
    <property type="match status" value="1"/>
</dbReference>
<feature type="domain" description="BON" evidence="2">
    <location>
        <begin position="50"/>
        <end position="117"/>
    </location>
</feature>